<dbReference type="Proteomes" id="UP000095751">
    <property type="component" value="Unassembled WGS sequence"/>
</dbReference>
<reference evidence="6 7" key="1">
    <citation type="submission" date="2016-09" db="EMBL/GenBank/DDBJ databases">
        <title>Extensive genetic diversity and differential bi-allelic expression allows diatom success in the polar Southern Ocean.</title>
        <authorList>
            <consortium name="DOE Joint Genome Institute"/>
            <person name="Mock T."/>
            <person name="Otillar R.P."/>
            <person name="Strauss J."/>
            <person name="Dupont C."/>
            <person name="Frickenhaus S."/>
            <person name="Maumus F."/>
            <person name="Mcmullan M."/>
            <person name="Sanges R."/>
            <person name="Schmutz J."/>
            <person name="Toseland A."/>
            <person name="Valas R."/>
            <person name="Veluchamy A."/>
            <person name="Ward B.J."/>
            <person name="Allen A."/>
            <person name="Barry K."/>
            <person name="Falciatore A."/>
            <person name="Ferrante M."/>
            <person name="Fortunato A.E."/>
            <person name="Gloeckner G."/>
            <person name="Gruber A."/>
            <person name="Hipkin R."/>
            <person name="Janech M."/>
            <person name="Kroth P."/>
            <person name="Leese F."/>
            <person name="Lindquist E."/>
            <person name="Lyon B.R."/>
            <person name="Martin J."/>
            <person name="Mayer C."/>
            <person name="Parker M."/>
            <person name="Quesneville H."/>
            <person name="Raymond J."/>
            <person name="Uhlig C."/>
            <person name="Valentin K.U."/>
            <person name="Worden A.Z."/>
            <person name="Armbrust E.V."/>
            <person name="Bowler C."/>
            <person name="Green B."/>
            <person name="Moulton V."/>
            <person name="Van Oosterhout C."/>
            <person name="Grigoriev I."/>
        </authorList>
    </citation>
    <scope>NUCLEOTIDE SEQUENCE [LARGE SCALE GENOMIC DNA]</scope>
    <source>
        <strain evidence="6 7">CCMP1102</strain>
    </source>
</reference>
<proteinExistence type="predicted"/>
<protein>
    <submittedName>
        <fullName evidence="6">EXS-domain-containing protein</fullName>
    </submittedName>
</protein>
<dbReference type="GO" id="GO:0006817">
    <property type="term" value="P:phosphate ion transport"/>
    <property type="evidence" value="ECO:0007669"/>
    <property type="project" value="TreeGrafter"/>
</dbReference>
<evidence type="ECO:0000256" key="1">
    <source>
        <dbReference type="ARBA" id="ARBA00004141"/>
    </source>
</evidence>
<dbReference type="GO" id="GO:0005794">
    <property type="term" value="C:Golgi apparatus"/>
    <property type="evidence" value="ECO:0007669"/>
    <property type="project" value="TreeGrafter"/>
</dbReference>
<dbReference type="GO" id="GO:0000822">
    <property type="term" value="F:inositol hexakisphosphate binding"/>
    <property type="evidence" value="ECO:0007669"/>
    <property type="project" value="TreeGrafter"/>
</dbReference>
<keyword evidence="2" id="KW-0812">Transmembrane</keyword>
<dbReference type="InterPro" id="IPR004342">
    <property type="entry name" value="EXS_C"/>
</dbReference>
<evidence type="ECO:0000256" key="3">
    <source>
        <dbReference type="ARBA" id="ARBA00022989"/>
    </source>
</evidence>
<dbReference type="AlphaFoldDB" id="A0A1E7FGH0"/>
<feature type="domain" description="EXS" evidence="5">
    <location>
        <begin position="1"/>
        <end position="109"/>
    </location>
</feature>
<name>A0A1E7FGH0_9STRA</name>
<dbReference type="PANTHER" id="PTHR10783:SF103">
    <property type="entry name" value="SOLUTE CARRIER FAMILY 53 MEMBER 1"/>
    <property type="match status" value="1"/>
</dbReference>
<dbReference type="Pfam" id="PF03124">
    <property type="entry name" value="EXS"/>
    <property type="match status" value="1"/>
</dbReference>
<evidence type="ECO:0000259" key="5">
    <source>
        <dbReference type="PROSITE" id="PS51380"/>
    </source>
</evidence>
<dbReference type="GO" id="GO:0016036">
    <property type="term" value="P:cellular response to phosphate starvation"/>
    <property type="evidence" value="ECO:0007669"/>
    <property type="project" value="TreeGrafter"/>
</dbReference>
<organism evidence="6 7">
    <name type="scientific">Fragilariopsis cylindrus CCMP1102</name>
    <dbReference type="NCBI Taxonomy" id="635003"/>
    <lineage>
        <taxon>Eukaryota</taxon>
        <taxon>Sar</taxon>
        <taxon>Stramenopiles</taxon>
        <taxon>Ochrophyta</taxon>
        <taxon>Bacillariophyta</taxon>
        <taxon>Bacillariophyceae</taxon>
        <taxon>Bacillariophycidae</taxon>
        <taxon>Bacillariales</taxon>
        <taxon>Bacillariaceae</taxon>
        <taxon>Fragilariopsis</taxon>
    </lineage>
</organism>
<keyword evidence="7" id="KW-1185">Reference proteome</keyword>
<sequence length="109" mass="12866">YVVSALYSFSWDVYMDWGLGRKEYGFLGPRLMYPKKSLYYCVIAMDLVLRSLWVLSFVPPSMGAVFAIPQYLSALQIVLELFRRTVWGFFRLENEHRCNVSGYRRVDFV</sequence>
<dbReference type="KEGG" id="fcy:FRACYDRAFT_144927"/>
<dbReference type="OrthoDB" id="9970435at2759"/>
<evidence type="ECO:0000313" key="7">
    <source>
        <dbReference type="Proteomes" id="UP000095751"/>
    </source>
</evidence>
<dbReference type="InParanoid" id="A0A1E7FGH0"/>
<accession>A0A1E7FGH0</accession>
<feature type="non-terminal residue" evidence="6">
    <location>
        <position position="1"/>
    </location>
</feature>
<evidence type="ECO:0000256" key="2">
    <source>
        <dbReference type="ARBA" id="ARBA00022692"/>
    </source>
</evidence>
<dbReference type="PANTHER" id="PTHR10783">
    <property type="entry name" value="XENOTROPIC AND POLYTROPIC RETROVIRUS RECEPTOR 1-RELATED"/>
    <property type="match status" value="1"/>
</dbReference>
<dbReference type="GO" id="GO:0005886">
    <property type="term" value="C:plasma membrane"/>
    <property type="evidence" value="ECO:0007669"/>
    <property type="project" value="TreeGrafter"/>
</dbReference>
<evidence type="ECO:0000256" key="4">
    <source>
        <dbReference type="ARBA" id="ARBA00023136"/>
    </source>
</evidence>
<feature type="non-terminal residue" evidence="6">
    <location>
        <position position="109"/>
    </location>
</feature>
<dbReference type="EMBL" id="KV784357">
    <property type="protein sequence ID" value="OEU17237.1"/>
    <property type="molecule type" value="Genomic_DNA"/>
</dbReference>
<gene>
    <name evidence="6" type="ORF">FRACYDRAFT_144927</name>
</gene>
<comment type="subcellular location">
    <subcellularLocation>
        <location evidence="1">Membrane</location>
        <topology evidence="1">Multi-pass membrane protein</topology>
    </subcellularLocation>
</comment>
<keyword evidence="3" id="KW-1133">Transmembrane helix</keyword>
<keyword evidence="4" id="KW-0472">Membrane</keyword>
<evidence type="ECO:0000313" key="6">
    <source>
        <dbReference type="EMBL" id="OEU17237.1"/>
    </source>
</evidence>
<dbReference type="PROSITE" id="PS51380">
    <property type="entry name" value="EXS"/>
    <property type="match status" value="1"/>
</dbReference>